<comment type="caution">
    <text evidence="1">The sequence shown here is derived from an EMBL/GenBank/DDBJ whole genome shotgun (WGS) entry which is preliminary data.</text>
</comment>
<dbReference type="Proteomes" id="UP000012371">
    <property type="component" value="Unassembled WGS sequence"/>
</dbReference>
<sequence>MIEYFFQKLEENICSDWVVVIRRFAKDCFVPHVPEESEILSETFFRYQQ</sequence>
<dbReference type="AlphaFoldDB" id="N1VSH9"/>
<proteinExistence type="predicted"/>
<keyword evidence="2" id="KW-1185">Reference proteome</keyword>
<name>N1VSH9_9LEPT</name>
<reference evidence="1" key="1">
    <citation type="submission" date="2013-03" db="EMBL/GenBank/DDBJ databases">
        <authorList>
            <person name="Harkins D.M."/>
            <person name="Durkin A.S."/>
            <person name="Brinkac L.M."/>
            <person name="Haft D.H."/>
            <person name="Selengut J.D."/>
            <person name="Sanka R."/>
            <person name="DePew J."/>
            <person name="Purushe J."/>
            <person name="Hartskeerl R.A."/>
            <person name="Ahmed A."/>
            <person name="van der Linden H."/>
            <person name="Goris M.G.A."/>
            <person name="Vinetz J.M."/>
            <person name="Sutton G.G."/>
            <person name="Nierman W.C."/>
            <person name="Fouts D.E."/>
        </authorList>
    </citation>
    <scope>NUCLEOTIDE SEQUENCE [LARGE SCALE GENOMIC DNA]</scope>
    <source>
        <strain evidence="1">LT 11-33</strain>
    </source>
</reference>
<gene>
    <name evidence="1" type="ORF">LEP1GSC203_1057</name>
</gene>
<evidence type="ECO:0000313" key="1">
    <source>
        <dbReference type="EMBL" id="EMY59947.1"/>
    </source>
</evidence>
<evidence type="ECO:0000313" key="2">
    <source>
        <dbReference type="Proteomes" id="UP000012371"/>
    </source>
</evidence>
<dbReference type="EMBL" id="AOGW02000018">
    <property type="protein sequence ID" value="EMY59947.1"/>
    <property type="molecule type" value="Genomic_DNA"/>
</dbReference>
<protein>
    <submittedName>
        <fullName evidence="1">Uncharacterized protein</fullName>
    </submittedName>
</protein>
<accession>N1VSH9</accession>
<organism evidence="1 2">
    <name type="scientific">Leptospira terpstrae serovar Hualin str. LT 11-33 = ATCC 700639</name>
    <dbReference type="NCBI Taxonomy" id="1257025"/>
    <lineage>
        <taxon>Bacteria</taxon>
        <taxon>Pseudomonadati</taxon>
        <taxon>Spirochaetota</taxon>
        <taxon>Spirochaetia</taxon>
        <taxon>Leptospirales</taxon>
        <taxon>Leptospiraceae</taxon>
        <taxon>Leptospira</taxon>
    </lineage>
</organism>